<evidence type="ECO:0000256" key="1">
    <source>
        <dbReference type="SAM" id="Phobius"/>
    </source>
</evidence>
<dbReference type="AlphaFoldDB" id="A0A6C0KWN3"/>
<evidence type="ECO:0000313" key="2">
    <source>
        <dbReference type="EMBL" id="QHU20894.1"/>
    </source>
</evidence>
<keyword evidence="1" id="KW-0812">Transmembrane</keyword>
<protein>
    <submittedName>
        <fullName evidence="2">Uncharacterized protein</fullName>
    </submittedName>
</protein>
<feature type="transmembrane region" description="Helical" evidence="1">
    <location>
        <begin position="80"/>
        <end position="101"/>
    </location>
</feature>
<keyword evidence="1" id="KW-1133">Transmembrane helix</keyword>
<name>A0A6C0KWN3_9ZZZZ</name>
<accession>A0A6C0KWN3</accession>
<feature type="transmembrane region" description="Helical" evidence="1">
    <location>
        <begin position="22"/>
        <end position="42"/>
    </location>
</feature>
<sequence length="113" mass="12584">MTSQSEQVSDISRAAYSIVKNMILYGCIFGGLIIVFLSLIVRDTQFIQDNPGKFGIELFLMSVLAALPLFYIGYSRDLSLSTTLISFLTLMVQCGIIHLLLQLSGFYTNLFAE</sequence>
<keyword evidence="1" id="KW-0472">Membrane</keyword>
<feature type="transmembrane region" description="Helical" evidence="1">
    <location>
        <begin position="54"/>
        <end position="74"/>
    </location>
</feature>
<dbReference type="EMBL" id="MN740975">
    <property type="protein sequence ID" value="QHU20894.1"/>
    <property type="molecule type" value="Genomic_DNA"/>
</dbReference>
<organism evidence="2">
    <name type="scientific">viral metagenome</name>
    <dbReference type="NCBI Taxonomy" id="1070528"/>
    <lineage>
        <taxon>unclassified sequences</taxon>
        <taxon>metagenomes</taxon>
        <taxon>organismal metagenomes</taxon>
    </lineage>
</organism>
<reference evidence="2" key="1">
    <citation type="journal article" date="2020" name="Nature">
        <title>Giant virus diversity and host interactions through global metagenomics.</title>
        <authorList>
            <person name="Schulz F."/>
            <person name="Roux S."/>
            <person name="Paez-Espino D."/>
            <person name="Jungbluth S."/>
            <person name="Walsh D.A."/>
            <person name="Denef V.J."/>
            <person name="McMahon K.D."/>
            <person name="Konstantinidis K.T."/>
            <person name="Eloe-Fadrosh E.A."/>
            <person name="Kyrpides N.C."/>
            <person name="Woyke T."/>
        </authorList>
    </citation>
    <scope>NUCLEOTIDE SEQUENCE</scope>
    <source>
        <strain evidence="2">GVMAG-S-3300013094-100</strain>
    </source>
</reference>
<proteinExistence type="predicted"/>